<dbReference type="SUPFAM" id="SSF56645">
    <property type="entry name" value="Acyl-CoA dehydrogenase NM domain-like"/>
    <property type="match status" value="1"/>
</dbReference>
<dbReference type="InterPro" id="IPR025878">
    <property type="entry name" value="Acyl-CoA_dh-like_C_dom"/>
</dbReference>
<evidence type="ECO:0000256" key="6">
    <source>
        <dbReference type="ARBA" id="ARBA00051388"/>
    </source>
</evidence>
<evidence type="ECO:0000256" key="4">
    <source>
        <dbReference type="ARBA" id="ARBA00022827"/>
    </source>
</evidence>
<protein>
    <recommendedName>
        <fullName evidence="9">3-methylmercaptopropionyl-CoA dehydrogenase</fullName>
        <ecNumber evidence="8">1.3.99.41</ecNumber>
    </recommendedName>
</protein>
<dbReference type="InterPro" id="IPR037069">
    <property type="entry name" value="AcylCoA_DH/ox_N_sf"/>
</dbReference>
<dbReference type="InterPro" id="IPR006091">
    <property type="entry name" value="Acyl-CoA_Oxase/DH_mid-dom"/>
</dbReference>
<comment type="catalytic activity">
    <reaction evidence="6">
        <text>3-(methylsulfanyl)propanoyl-CoA + oxidized [electron-transfer flavoprotein] + H(+) = 3-(methylsulfanyl)acryloyl-CoA + reduced [electron-transfer flavoprotein]</text>
        <dbReference type="Rhea" id="RHEA:52612"/>
        <dbReference type="Rhea" id="RHEA-COMP:10685"/>
        <dbReference type="Rhea" id="RHEA-COMP:10686"/>
        <dbReference type="ChEBI" id="CHEBI:15378"/>
        <dbReference type="ChEBI" id="CHEBI:57692"/>
        <dbReference type="ChEBI" id="CHEBI:58307"/>
        <dbReference type="ChEBI" id="CHEBI:82815"/>
        <dbReference type="ChEBI" id="CHEBI:84994"/>
        <dbReference type="EC" id="1.3.99.41"/>
    </reaction>
    <physiologicalReaction direction="left-to-right" evidence="6">
        <dbReference type="Rhea" id="RHEA:52613"/>
    </physiologicalReaction>
</comment>
<comment type="similarity">
    <text evidence="2 10">Belongs to the acyl-CoA dehydrogenase family.</text>
</comment>
<keyword evidence="16" id="KW-1185">Reference proteome</keyword>
<dbReference type="Pfam" id="PF02770">
    <property type="entry name" value="Acyl-CoA_dh_M"/>
    <property type="match status" value="1"/>
</dbReference>
<gene>
    <name evidence="15" type="ORF">DFR46_1098</name>
</gene>
<dbReference type="InterPro" id="IPR009075">
    <property type="entry name" value="AcylCo_DH/oxidase_C"/>
</dbReference>
<comment type="function">
    <text evidence="7">Involved in the assimilation of dimethylsulphoniopropionate (DMSP), an important compound in the fixation of carbon in marine phytoplankton, by mediating the conversion of 3-(methylthio)propanoyl-CoA (MMPA-CoA) to 3-(methylthio)acryloyl-CoA (MTA-CoA).</text>
</comment>
<sequence>MSFMPPVTEQRFVLEHIAGIARLAESERFADASGDMVDAILEGAAQLAAGEWAPLNRLGDTEGAKLTDKGVVMPDGYVEAYRAYVEGGWGTIAAPVEFGGQGMPFTMAIAIMESLGSANMAFALCPILSVGSIESLTHHGSEELQVAYLPKLSSGEWTGTMNLTEPQAGSDVGALKTKAEPAEDGSWRIKGQKIFITFGEHDLASNIVHLVLARTPGAPEGTKGISLFLVPRYRLDENGEPGEENDARCVSLEHKLGINASPTCVMSYGDNDDCHGWLIGPENGGMRAMFTMMNNARLNVGLQGVQIGERATQQAVSFARERVQSARAGGNSREPVAIIEHPDVRRMLLRMKAATMATRALVYYAAGQVDAATLGDDEAKARSEVLTPLAKAYGTDMGCEVASLGVQVHGGMGFIEETGAAQHYRDARIAPIYEGTNGIQAADLVGRKLRLGGGAALASLLSDIAAGATEEPALAALAGDCEAVVGWLSSGDADTDDQLAASYPFLTMVSVATCGWLMARQLRVAEAQLGTGEGDSEFLKMKIAASRFYLDQMVPEARGLKAAATARADILYSVSDESFAA</sequence>
<dbReference type="InterPro" id="IPR046373">
    <property type="entry name" value="Acyl-CoA_Oxase/DH_mid-dom_sf"/>
</dbReference>
<dbReference type="Proteomes" id="UP000256310">
    <property type="component" value="Unassembled WGS sequence"/>
</dbReference>
<dbReference type="AlphaFoldDB" id="A0A3D9FG42"/>
<feature type="domain" description="Acyl-CoA dehydrogenase/oxidase C-terminal" evidence="11">
    <location>
        <begin position="283"/>
        <end position="444"/>
    </location>
</feature>
<dbReference type="Gene3D" id="1.10.540.10">
    <property type="entry name" value="Acyl-CoA dehydrogenase/oxidase, N-terminal domain"/>
    <property type="match status" value="1"/>
</dbReference>
<dbReference type="GO" id="GO:0050660">
    <property type="term" value="F:flavin adenine dinucleotide binding"/>
    <property type="evidence" value="ECO:0007669"/>
    <property type="project" value="InterPro"/>
</dbReference>
<dbReference type="EMBL" id="QRDP01000004">
    <property type="protein sequence ID" value="RED16086.1"/>
    <property type="molecule type" value="Genomic_DNA"/>
</dbReference>
<evidence type="ECO:0000256" key="3">
    <source>
        <dbReference type="ARBA" id="ARBA00022630"/>
    </source>
</evidence>
<evidence type="ECO:0000256" key="5">
    <source>
        <dbReference type="ARBA" id="ARBA00023002"/>
    </source>
</evidence>
<evidence type="ECO:0000256" key="7">
    <source>
        <dbReference type="ARBA" id="ARBA00058683"/>
    </source>
</evidence>
<dbReference type="RefSeq" id="WP_211306377.1">
    <property type="nucleotide sequence ID" value="NZ_QRDP01000004.1"/>
</dbReference>
<evidence type="ECO:0000256" key="10">
    <source>
        <dbReference type="RuleBase" id="RU362125"/>
    </source>
</evidence>
<comment type="cofactor">
    <cofactor evidence="1 10">
        <name>FAD</name>
        <dbReference type="ChEBI" id="CHEBI:57692"/>
    </cofactor>
</comment>
<dbReference type="InterPro" id="IPR009100">
    <property type="entry name" value="AcylCoA_DH/oxidase_NM_dom_sf"/>
</dbReference>
<dbReference type="Pfam" id="PF12806">
    <property type="entry name" value="Acyl-CoA_dh_C"/>
    <property type="match status" value="1"/>
</dbReference>
<evidence type="ECO:0000256" key="9">
    <source>
        <dbReference type="ARBA" id="ARBA00069043"/>
    </source>
</evidence>
<evidence type="ECO:0000259" key="13">
    <source>
        <dbReference type="Pfam" id="PF02771"/>
    </source>
</evidence>
<dbReference type="Pfam" id="PF00441">
    <property type="entry name" value="Acyl-CoA_dh_1"/>
    <property type="match status" value="1"/>
</dbReference>
<keyword evidence="4 10" id="KW-0274">FAD</keyword>
<dbReference type="InterPro" id="IPR052166">
    <property type="entry name" value="Diverse_Acyl-CoA_DH"/>
</dbReference>
<evidence type="ECO:0000259" key="12">
    <source>
        <dbReference type="Pfam" id="PF02770"/>
    </source>
</evidence>
<dbReference type="FunFam" id="2.40.110.10:FF:000031">
    <property type="entry name" value="Acyl-CoA dehydrogenase, putative"/>
    <property type="match status" value="1"/>
</dbReference>
<name>A0A3D9FG42_9SPHN</name>
<dbReference type="InterPro" id="IPR036250">
    <property type="entry name" value="AcylCo_DH-like_C"/>
</dbReference>
<dbReference type="InterPro" id="IPR013786">
    <property type="entry name" value="AcylCoA_DH/ox_N"/>
</dbReference>
<evidence type="ECO:0000313" key="15">
    <source>
        <dbReference type="EMBL" id="RED16086.1"/>
    </source>
</evidence>
<evidence type="ECO:0000259" key="14">
    <source>
        <dbReference type="Pfam" id="PF12806"/>
    </source>
</evidence>
<dbReference type="GO" id="GO:0016627">
    <property type="term" value="F:oxidoreductase activity, acting on the CH-CH group of donors"/>
    <property type="evidence" value="ECO:0007669"/>
    <property type="project" value="InterPro"/>
</dbReference>
<dbReference type="SUPFAM" id="SSF47203">
    <property type="entry name" value="Acyl-CoA dehydrogenase C-terminal domain-like"/>
    <property type="match status" value="1"/>
</dbReference>
<dbReference type="EC" id="1.3.99.41" evidence="8"/>
<dbReference type="PANTHER" id="PTHR42803:SF1">
    <property type="entry name" value="BROAD-SPECIFICITY LINEAR ACYL-COA DEHYDROGENASE FADE5"/>
    <property type="match status" value="1"/>
</dbReference>
<accession>A0A3D9FG42</accession>
<feature type="domain" description="Acyl-CoA dehydrogenase/oxidase N-terminal" evidence="13">
    <location>
        <begin position="78"/>
        <end position="156"/>
    </location>
</feature>
<organism evidence="15 16">
    <name type="scientific">Parasphingopyxis lamellibrachiae</name>
    <dbReference type="NCBI Taxonomy" id="680125"/>
    <lineage>
        <taxon>Bacteria</taxon>
        <taxon>Pseudomonadati</taxon>
        <taxon>Pseudomonadota</taxon>
        <taxon>Alphaproteobacteria</taxon>
        <taxon>Sphingomonadales</taxon>
        <taxon>Sphingomonadaceae</taxon>
        <taxon>Parasphingopyxis</taxon>
    </lineage>
</organism>
<dbReference type="Gene3D" id="2.40.110.10">
    <property type="entry name" value="Butyryl-CoA Dehydrogenase, subunit A, domain 2"/>
    <property type="match status" value="1"/>
</dbReference>
<proteinExistence type="inferred from homology"/>
<dbReference type="Gene3D" id="1.20.140.10">
    <property type="entry name" value="Butyryl-CoA Dehydrogenase, subunit A, domain 3"/>
    <property type="match status" value="1"/>
</dbReference>
<feature type="domain" description="Acetyl-CoA dehydrogenase-like C-terminal" evidence="14">
    <location>
        <begin position="472"/>
        <end position="572"/>
    </location>
</feature>
<feature type="domain" description="Acyl-CoA oxidase/dehydrogenase middle" evidence="12">
    <location>
        <begin position="161"/>
        <end position="266"/>
    </location>
</feature>
<keyword evidence="5 10" id="KW-0560">Oxidoreductase</keyword>
<evidence type="ECO:0000256" key="2">
    <source>
        <dbReference type="ARBA" id="ARBA00009347"/>
    </source>
</evidence>
<comment type="caution">
    <text evidence="15">The sequence shown here is derived from an EMBL/GenBank/DDBJ whole genome shotgun (WGS) entry which is preliminary data.</text>
</comment>
<dbReference type="Pfam" id="PF02771">
    <property type="entry name" value="Acyl-CoA_dh_N"/>
    <property type="match status" value="1"/>
</dbReference>
<evidence type="ECO:0000256" key="1">
    <source>
        <dbReference type="ARBA" id="ARBA00001974"/>
    </source>
</evidence>
<keyword evidence="3 10" id="KW-0285">Flavoprotein</keyword>
<dbReference type="PANTHER" id="PTHR42803">
    <property type="entry name" value="ACYL-COA DEHYDROGENASE"/>
    <property type="match status" value="1"/>
</dbReference>
<reference evidence="15 16" key="1">
    <citation type="submission" date="2018-07" db="EMBL/GenBank/DDBJ databases">
        <title>Genomic Encyclopedia of Type Strains, Phase IV (KMG-IV): sequencing the most valuable type-strain genomes for metagenomic binning, comparative biology and taxonomic classification.</title>
        <authorList>
            <person name="Goeker M."/>
        </authorList>
    </citation>
    <scope>NUCLEOTIDE SEQUENCE [LARGE SCALE GENOMIC DNA]</scope>
    <source>
        <strain evidence="15 16">DSM 26725</strain>
    </source>
</reference>
<evidence type="ECO:0000259" key="11">
    <source>
        <dbReference type="Pfam" id="PF00441"/>
    </source>
</evidence>
<evidence type="ECO:0000256" key="8">
    <source>
        <dbReference type="ARBA" id="ARBA00066694"/>
    </source>
</evidence>
<evidence type="ECO:0000313" key="16">
    <source>
        <dbReference type="Proteomes" id="UP000256310"/>
    </source>
</evidence>